<dbReference type="EMBL" id="JAIWYP010000005">
    <property type="protein sequence ID" value="KAH3816434.1"/>
    <property type="molecule type" value="Genomic_DNA"/>
</dbReference>
<evidence type="ECO:0000313" key="3">
    <source>
        <dbReference type="Proteomes" id="UP000828390"/>
    </source>
</evidence>
<keyword evidence="1" id="KW-0472">Membrane</keyword>
<evidence type="ECO:0000256" key="1">
    <source>
        <dbReference type="SAM" id="Phobius"/>
    </source>
</evidence>
<organism evidence="2 3">
    <name type="scientific">Dreissena polymorpha</name>
    <name type="common">Zebra mussel</name>
    <name type="synonym">Mytilus polymorpha</name>
    <dbReference type="NCBI Taxonomy" id="45954"/>
    <lineage>
        <taxon>Eukaryota</taxon>
        <taxon>Metazoa</taxon>
        <taxon>Spiralia</taxon>
        <taxon>Lophotrochozoa</taxon>
        <taxon>Mollusca</taxon>
        <taxon>Bivalvia</taxon>
        <taxon>Autobranchia</taxon>
        <taxon>Heteroconchia</taxon>
        <taxon>Euheterodonta</taxon>
        <taxon>Imparidentia</taxon>
        <taxon>Neoheterodontei</taxon>
        <taxon>Myida</taxon>
        <taxon>Dreissenoidea</taxon>
        <taxon>Dreissenidae</taxon>
        <taxon>Dreissena</taxon>
    </lineage>
</organism>
<proteinExistence type="predicted"/>
<comment type="caution">
    <text evidence="2">The sequence shown here is derived from an EMBL/GenBank/DDBJ whole genome shotgun (WGS) entry which is preliminary data.</text>
</comment>
<keyword evidence="3" id="KW-1185">Reference proteome</keyword>
<gene>
    <name evidence="2" type="ORF">DPMN_117950</name>
</gene>
<sequence length="430" mass="44779">MPLTPGASGGSGGKGGGFIKIATKELVLDGILRSSGADSTIGGGGAGGSIYVVCSVALKGLGSLETVGGSTTNPDAGAGSGGHIAVNMKNDLFQGTFSAGGGTSKAPHGNGGPGSVYTFSQTYGEKLVCDNPNGQKDYYTTLNEANLVLNFDDVDIYNYAKLQVVKDGKNRELNIMKVNGDGTGLVRIQKNQKGTLERSITDTKANSKLKVNIELHDGGEFILSETVTILGLGDIAFDLDGVMRGVSNLYLGPNRNMRMGSNAKIVSFSETNLDAIKYVTFGTLQLEPGSKIEYDSNTGALMQAGNINLKFAAKIYSDYFNVTASNIDLELESYLSCSSKHRPDSDKMDITEGSGLRGNGYSGGAAHGGVGGGGKDLNGTAVTRASYNSLYYPKKAGSRGTFDASTGTKSGGRGILLFLTLIFILLNLLR</sequence>
<keyword evidence="1" id="KW-0812">Transmembrane</keyword>
<dbReference type="Proteomes" id="UP000828390">
    <property type="component" value="Unassembled WGS sequence"/>
</dbReference>
<evidence type="ECO:0000313" key="2">
    <source>
        <dbReference type="EMBL" id="KAH3816434.1"/>
    </source>
</evidence>
<feature type="transmembrane region" description="Helical" evidence="1">
    <location>
        <begin position="411"/>
        <end position="429"/>
    </location>
</feature>
<protein>
    <submittedName>
        <fullName evidence="2">Uncharacterized protein</fullName>
    </submittedName>
</protein>
<reference evidence="2" key="2">
    <citation type="submission" date="2020-11" db="EMBL/GenBank/DDBJ databases">
        <authorList>
            <person name="McCartney M.A."/>
            <person name="Auch B."/>
            <person name="Kono T."/>
            <person name="Mallez S."/>
            <person name="Becker A."/>
            <person name="Gohl D.M."/>
            <person name="Silverstein K.A.T."/>
            <person name="Koren S."/>
            <person name="Bechman K.B."/>
            <person name="Herman A."/>
            <person name="Abrahante J.E."/>
            <person name="Garbe J."/>
        </authorList>
    </citation>
    <scope>NUCLEOTIDE SEQUENCE</scope>
    <source>
        <strain evidence="2">Duluth1</strain>
        <tissue evidence="2">Whole animal</tissue>
    </source>
</reference>
<accession>A0A9D4GJ93</accession>
<dbReference type="AlphaFoldDB" id="A0A9D4GJ93"/>
<name>A0A9D4GJ93_DREPO</name>
<keyword evidence="1" id="KW-1133">Transmembrane helix</keyword>
<reference evidence="2" key="1">
    <citation type="journal article" date="2019" name="bioRxiv">
        <title>The Genome of the Zebra Mussel, Dreissena polymorpha: A Resource for Invasive Species Research.</title>
        <authorList>
            <person name="McCartney M.A."/>
            <person name="Auch B."/>
            <person name="Kono T."/>
            <person name="Mallez S."/>
            <person name="Zhang Y."/>
            <person name="Obille A."/>
            <person name="Becker A."/>
            <person name="Abrahante J.E."/>
            <person name="Garbe J."/>
            <person name="Badalamenti J.P."/>
            <person name="Herman A."/>
            <person name="Mangelson H."/>
            <person name="Liachko I."/>
            <person name="Sullivan S."/>
            <person name="Sone E.D."/>
            <person name="Koren S."/>
            <person name="Silverstein K.A.T."/>
            <person name="Beckman K.B."/>
            <person name="Gohl D.M."/>
        </authorList>
    </citation>
    <scope>NUCLEOTIDE SEQUENCE</scope>
    <source>
        <strain evidence="2">Duluth1</strain>
        <tissue evidence="2">Whole animal</tissue>
    </source>
</reference>